<name>A0A1I0N470_9EURY</name>
<organism evidence="7 8">
    <name type="scientific">Halobacterium jilantaiense</name>
    <dbReference type="NCBI Taxonomy" id="355548"/>
    <lineage>
        <taxon>Archaea</taxon>
        <taxon>Methanobacteriati</taxon>
        <taxon>Methanobacteriota</taxon>
        <taxon>Stenosarchaea group</taxon>
        <taxon>Halobacteria</taxon>
        <taxon>Halobacteriales</taxon>
        <taxon>Halobacteriaceae</taxon>
        <taxon>Halobacterium</taxon>
    </lineage>
</organism>
<evidence type="ECO:0000256" key="4">
    <source>
        <dbReference type="ARBA" id="ARBA00023315"/>
    </source>
</evidence>
<feature type="domain" description="Thiolase C-terminal" evidence="6">
    <location>
        <begin position="271"/>
        <end position="392"/>
    </location>
</feature>
<dbReference type="AlphaFoldDB" id="A0A1I0N470"/>
<evidence type="ECO:0000313" key="8">
    <source>
        <dbReference type="Proteomes" id="UP000198518"/>
    </source>
</evidence>
<dbReference type="InterPro" id="IPR002155">
    <property type="entry name" value="Thiolase"/>
</dbReference>
<dbReference type="PIRSF" id="PIRSF000429">
    <property type="entry name" value="Ac-CoA_Ac_transf"/>
    <property type="match status" value="1"/>
</dbReference>
<dbReference type="InterPro" id="IPR020610">
    <property type="entry name" value="Thiolase_AS"/>
</dbReference>
<evidence type="ECO:0000256" key="1">
    <source>
        <dbReference type="ARBA" id="ARBA00010982"/>
    </source>
</evidence>
<gene>
    <name evidence="7" type="ORF">SAMN04487945_0554</name>
</gene>
<dbReference type="PANTHER" id="PTHR43365:SF1">
    <property type="entry name" value="ACETYL-COA C-ACYLTRANSFERASE"/>
    <property type="match status" value="1"/>
</dbReference>
<dbReference type="PROSITE" id="PS00737">
    <property type="entry name" value="THIOLASE_2"/>
    <property type="match status" value="1"/>
</dbReference>
<dbReference type="PANTHER" id="PTHR43365">
    <property type="entry name" value="BLR7806 PROTEIN"/>
    <property type="match status" value="1"/>
</dbReference>
<evidence type="ECO:0000259" key="6">
    <source>
        <dbReference type="Pfam" id="PF02803"/>
    </source>
</evidence>
<dbReference type="SUPFAM" id="SSF53901">
    <property type="entry name" value="Thiolase-like"/>
    <property type="match status" value="2"/>
</dbReference>
<protein>
    <submittedName>
        <fullName evidence="7">Acetyl-CoA acyltransferase</fullName>
    </submittedName>
</protein>
<evidence type="ECO:0000259" key="5">
    <source>
        <dbReference type="Pfam" id="PF00108"/>
    </source>
</evidence>
<evidence type="ECO:0000256" key="3">
    <source>
        <dbReference type="ARBA" id="ARBA00023229"/>
    </source>
</evidence>
<dbReference type="PROSITE" id="PS00099">
    <property type="entry name" value="THIOLASE_3"/>
    <property type="match status" value="1"/>
</dbReference>
<evidence type="ECO:0000256" key="2">
    <source>
        <dbReference type="ARBA" id="ARBA00022679"/>
    </source>
</evidence>
<dbReference type="InterPro" id="IPR020616">
    <property type="entry name" value="Thiolase_N"/>
</dbReference>
<dbReference type="NCBIfam" id="TIGR01930">
    <property type="entry name" value="AcCoA-C-Actrans"/>
    <property type="match status" value="1"/>
</dbReference>
<accession>A0A1I0N470</accession>
<dbReference type="InterPro" id="IPR016039">
    <property type="entry name" value="Thiolase-like"/>
</dbReference>
<proteinExistence type="inferred from homology"/>
<feature type="domain" description="Thiolase N-terminal" evidence="5">
    <location>
        <begin position="5"/>
        <end position="261"/>
    </location>
</feature>
<sequence length="393" mass="42088">MQDAYVVDAVRTPLGKRNGSFRDTHPQDLAAEPLRALEARNGFDGGETVEDVILGCVTPVGEQGSNVGRIAPMVAGWGDSVPGVQLNRMCGSGQQAANFAAGQIRGGMHDVLVAGGVEHMTRVPMASDTASDEYSYADPENVTETYFEHFDELTTQGEGAERIAEQWGFDRRDVDELAVDSQQRWSEAAEAGKYDDRVVPVETEVDGEPVTVERDEHPRPETDVETLGDLPLVFREEDAGVVHAGNASGIVDGASALLVASGDACDAHDWEPMVRIVDTHVVGVDPKTMLTGPIPATRELLDDNDLTVEDVDRFEVNEAFASVVLAWLEETGADWERTNVWGGAIAHGHPLGATGSVLMGKLAAQLEDCGGRYGICTMCIGFGQGIATLVERV</sequence>
<dbReference type="STRING" id="355548.SAMN04487945_0554"/>
<keyword evidence="3" id="KW-0414">Isoprene biosynthesis</keyword>
<dbReference type="OrthoDB" id="25212at2157"/>
<reference evidence="7 8" key="1">
    <citation type="submission" date="2016-10" db="EMBL/GenBank/DDBJ databases">
        <authorList>
            <person name="de Groot N.N."/>
        </authorList>
    </citation>
    <scope>NUCLEOTIDE SEQUENCE [LARGE SCALE GENOMIC DNA]</scope>
    <source>
        <strain evidence="7 8">CGMCC 1.5337</strain>
    </source>
</reference>
<dbReference type="GO" id="GO:0008299">
    <property type="term" value="P:isoprenoid biosynthetic process"/>
    <property type="evidence" value="ECO:0007669"/>
    <property type="project" value="UniProtKB-KW"/>
</dbReference>
<dbReference type="RefSeq" id="WP_089667848.1">
    <property type="nucleotide sequence ID" value="NZ_FOJA01000001.1"/>
</dbReference>
<dbReference type="EMBL" id="FOJA01000001">
    <property type="protein sequence ID" value="SEV95168.1"/>
    <property type="molecule type" value="Genomic_DNA"/>
</dbReference>
<dbReference type="Gene3D" id="3.40.47.10">
    <property type="match status" value="2"/>
</dbReference>
<comment type="similarity">
    <text evidence="1">Belongs to the thiolase-like superfamily. Thiolase family.</text>
</comment>
<dbReference type="GO" id="GO:0016747">
    <property type="term" value="F:acyltransferase activity, transferring groups other than amino-acyl groups"/>
    <property type="evidence" value="ECO:0007669"/>
    <property type="project" value="InterPro"/>
</dbReference>
<dbReference type="InterPro" id="IPR020617">
    <property type="entry name" value="Thiolase_C"/>
</dbReference>
<dbReference type="Pfam" id="PF02803">
    <property type="entry name" value="Thiolase_C"/>
    <property type="match status" value="1"/>
</dbReference>
<dbReference type="CDD" id="cd00751">
    <property type="entry name" value="thiolase"/>
    <property type="match status" value="1"/>
</dbReference>
<keyword evidence="2 7" id="KW-0808">Transferase</keyword>
<keyword evidence="8" id="KW-1185">Reference proteome</keyword>
<dbReference type="Pfam" id="PF00108">
    <property type="entry name" value="Thiolase_N"/>
    <property type="match status" value="1"/>
</dbReference>
<dbReference type="InterPro" id="IPR020613">
    <property type="entry name" value="Thiolase_CS"/>
</dbReference>
<keyword evidence="4 7" id="KW-0012">Acyltransferase</keyword>
<evidence type="ECO:0000313" key="7">
    <source>
        <dbReference type="EMBL" id="SEV95168.1"/>
    </source>
</evidence>
<dbReference type="Proteomes" id="UP000198518">
    <property type="component" value="Unassembled WGS sequence"/>
</dbReference>